<reference evidence="12" key="1">
    <citation type="submission" date="2017-12" db="EMBL/GenBank/DDBJ databases">
        <authorList>
            <person name="Thomas-White K."/>
            <person name="Wolfe A.J."/>
        </authorList>
    </citation>
    <scope>NUCLEOTIDE SEQUENCE</scope>
    <source>
        <strain evidence="12">UMB0763</strain>
    </source>
</reference>
<evidence type="ECO:0000256" key="4">
    <source>
        <dbReference type="ARBA" id="ARBA00022692"/>
    </source>
</evidence>
<feature type="transmembrane region" description="Helical" evidence="11">
    <location>
        <begin position="6"/>
        <end position="22"/>
    </location>
</feature>
<dbReference type="EMBL" id="CP136958">
    <property type="protein sequence ID" value="WOT01215.1"/>
    <property type="molecule type" value="Genomic_DNA"/>
</dbReference>
<evidence type="ECO:0000256" key="5">
    <source>
        <dbReference type="ARBA" id="ARBA00022927"/>
    </source>
</evidence>
<gene>
    <name evidence="9" type="primary">tatB</name>
    <name evidence="12" type="ORF">CYJ47_07935</name>
</gene>
<keyword evidence="3 9" id="KW-1003">Cell membrane</keyword>
<keyword evidence="4 9" id="KW-0812">Transmembrane</keyword>
<keyword evidence="6 9" id="KW-1133">Transmembrane helix</keyword>
<dbReference type="AlphaFoldDB" id="A0AAF0YVE1"/>
<dbReference type="GO" id="GO:0033281">
    <property type="term" value="C:TAT protein transport complex"/>
    <property type="evidence" value="ECO:0007669"/>
    <property type="project" value="UniProtKB-UniRule"/>
</dbReference>
<evidence type="ECO:0000256" key="9">
    <source>
        <dbReference type="HAMAP-Rule" id="MF_00237"/>
    </source>
</evidence>
<feature type="compositionally biased region" description="Basic and acidic residues" evidence="10">
    <location>
        <begin position="97"/>
        <end position="109"/>
    </location>
</feature>
<evidence type="ECO:0000256" key="6">
    <source>
        <dbReference type="ARBA" id="ARBA00022989"/>
    </source>
</evidence>
<feature type="compositionally biased region" description="Polar residues" evidence="10">
    <location>
        <begin position="110"/>
        <end position="124"/>
    </location>
</feature>
<evidence type="ECO:0000256" key="11">
    <source>
        <dbReference type="SAM" id="Phobius"/>
    </source>
</evidence>
<feature type="region of interest" description="Disordered" evidence="10">
    <location>
        <begin position="97"/>
        <end position="166"/>
    </location>
</feature>
<dbReference type="Proteomes" id="UP000234560">
    <property type="component" value="Chromosome"/>
</dbReference>
<evidence type="ECO:0000256" key="3">
    <source>
        <dbReference type="ARBA" id="ARBA00022475"/>
    </source>
</evidence>
<evidence type="ECO:0000256" key="2">
    <source>
        <dbReference type="ARBA" id="ARBA00022448"/>
    </source>
</evidence>
<comment type="similarity">
    <text evidence="9">Belongs to the TatB family.</text>
</comment>
<evidence type="ECO:0000256" key="8">
    <source>
        <dbReference type="ARBA" id="ARBA00023136"/>
    </source>
</evidence>
<dbReference type="InterPro" id="IPR003369">
    <property type="entry name" value="TatA/B/E"/>
</dbReference>
<dbReference type="KEGG" id="cpyr:CYJ47_07935"/>
<evidence type="ECO:0000256" key="10">
    <source>
        <dbReference type="SAM" id="MobiDB-lite"/>
    </source>
</evidence>
<evidence type="ECO:0000313" key="13">
    <source>
        <dbReference type="Proteomes" id="UP000234560"/>
    </source>
</evidence>
<keyword evidence="5 9" id="KW-0653">Protein transport</keyword>
<sequence length="166" mass="17788">MFNDVGWVEILIIFIVAVFLIGPEKVPKAVEDIKAAILAARNAINRTKMSLSDDLGPEFDEFRKPLGELAKLRAMGPKAALTKTLFDGDDTYLDALDPKKFWNDTDPKNVNDTSAAQTVSNASDAPQPTPPAPSPTQGTTGDKSADQRPHTPPPAGSGPVDYSDVL</sequence>
<dbReference type="InterPro" id="IPR018448">
    <property type="entry name" value="TatB"/>
</dbReference>
<dbReference type="HAMAP" id="MF_00237">
    <property type="entry name" value="TatB"/>
    <property type="match status" value="1"/>
</dbReference>
<evidence type="ECO:0000256" key="1">
    <source>
        <dbReference type="ARBA" id="ARBA00004167"/>
    </source>
</evidence>
<protein>
    <recommendedName>
        <fullName evidence="9">Sec-independent protein translocase protein TatB</fullName>
    </recommendedName>
</protein>
<dbReference type="PRINTS" id="PR01506">
    <property type="entry name" value="TATBPROTEIN"/>
</dbReference>
<accession>A0AAF0YVE1</accession>
<dbReference type="GO" id="GO:0043953">
    <property type="term" value="P:protein transport by the Tat complex"/>
    <property type="evidence" value="ECO:0007669"/>
    <property type="project" value="UniProtKB-UniRule"/>
</dbReference>
<name>A0AAF0YVE1_9CORY</name>
<reference evidence="12" key="2">
    <citation type="submission" date="2023-10" db="EMBL/GenBank/DDBJ databases">
        <authorList>
            <person name="Choi B."/>
        </authorList>
    </citation>
    <scope>NUCLEOTIDE SEQUENCE</scope>
    <source>
        <strain evidence="12">UMB0763</strain>
    </source>
</reference>
<keyword evidence="8 9" id="KW-0472">Membrane</keyword>
<evidence type="ECO:0000313" key="12">
    <source>
        <dbReference type="EMBL" id="WOT01215.1"/>
    </source>
</evidence>
<dbReference type="GO" id="GO:0008320">
    <property type="term" value="F:protein transmembrane transporter activity"/>
    <property type="evidence" value="ECO:0007669"/>
    <property type="project" value="UniProtKB-UniRule"/>
</dbReference>
<comment type="function">
    <text evidence="9">Part of the twin-arginine translocation (Tat) system that transports large folded proteins containing a characteristic twin-arginine motif in their signal peptide across membranes. Together with TatC, TatB is part of a receptor directly interacting with Tat signal peptides. TatB may form an oligomeric binding site that transiently accommodates folded Tat precursor proteins before their translocation.</text>
</comment>
<dbReference type="Pfam" id="PF02416">
    <property type="entry name" value="TatA_B_E"/>
    <property type="match status" value="1"/>
</dbReference>
<keyword evidence="2 9" id="KW-0813">Transport</keyword>
<dbReference type="RefSeq" id="WP_016457185.1">
    <property type="nucleotide sequence ID" value="NZ_CAMIHY010000005.1"/>
</dbReference>
<comment type="subunit">
    <text evidence="9">The Tat system comprises two distinct complexes: a TatABC complex, containing multiple copies of TatA, TatB and TatC subunits, and a separate TatA complex, containing only TatA subunits. Substrates initially bind to the TatABC complex, which probably triggers association of the separate TatA complex to form the active translocon.</text>
</comment>
<comment type="subcellular location">
    <subcellularLocation>
        <location evidence="9">Cell membrane</location>
        <topology evidence="9">Single-pass membrane protein</topology>
    </subcellularLocation>
    <subcellularLocation>
        <location evidence="1">Membrane</location>
        <topology evidence="1">Single-pass membrane protein</topology>
    </subcellularLocation>
</comment>
<proteinExistence type="inferred from homology"/>
<organism evidence="12 13">
    <name type="scientific">Corynebacterium pyruviciproducens</name>
    <dbReference type="NCBI Taxonomy" id="598660"/>
    <lineage>
        <taxon>Bacteria</taxon>
        <taxon>Bacillati</taxon>
        <taxon>Actinomycetota</taxon>
        <taxon>Actinomycetes</taxon>
        <taxon>Mycobacteriales</taxon>
        <taxon>Corynebacteriaceae</taxon>
        <taxon>Corynebacterium</taxon>
    </lineage>
</organism>
<dbReference type="Gene3D" id="1.20.5.3310">
    <property type="match status" value="1"/>
</dbReference>
<evidence type="ECO:0000256" key="7">
    <source>
        <dbReference type="ARBA" id="ARBA00023010"/>
    </source>
</evidence>
<keyword evidence="7 9" id="KW-0811">Translocation</keyword>